<accession>A0ACA9LQN3</accession>
<reference evidence="1" key="1">
    <citation type="submission" date="2021-06" db="EMBL/GenBank/DDBJ databases">
        <authorList>
            <person name="Kallberg Y."/>
            <person name="Tangrot J."/>
            <person name="Rosling A."/>
        </authorList>
    </citation>
    <scope>NUCLEOTIDE SEQUENCE</scope>
    <source>
        <strain evidence="1">CL356</strain>
    </source>
</reference>
<dbReference type="EMBL" id="CAJVPT010007816">
    <property type="protein sequence ID" value="CAG8545297.1"/>
    <property type="molecule type" value="Genomic_DNA"/>
</dbReference>
<proteinExistence type="predicted"/>
<name>A0ACA9LQN3_9GLOM</name>
<comment type="caution">
    <text evidence="1">The sequence shown here is derived from an EMBL/GenBank/DDBJ whole genome shotgun (WGS) entry which is preliminary data.</text>
</comment>
<sequence>MDFTKMSVSPDANNAIPAVDNDDFKGETFPNNEFVESNNEGPVVLMSKPRLITLFIGPAIAADLAAIDKILWVAIVDLLTAVRRLESQSPCASIAITIINPACSIYRLPFNQSDIISVKERGRYVGVVGSVFSVGSIIGPLLGGAFSDNPNLTWRWVFYINLPLGAIPVLFITFLLSVPTPPGTLREKLARIDWWGTLTVSGSTLAILLALQWGGSSYSWDSALVITLFVVGGLGYILFAYIEGFVAAEPIVPVGSVIGLSAFSAIINNALIQKVVGILKNQYKIDVSFGDIHQNLTAIFSFGEPLRSELLGVILDSLHKIFLIGLIASVMLFVSALFMRNRVKTEKGEGR</sequence>
<protein>
    <submittedName>
        <fullName evidence="1">3198_t:CDS:1</fullName>
    </submittedName>
</protein>
<gene>
    <name evidence="1" type="ORF">ACOLOM_LOCUS4631</name>
</gene>
<evidence type="ECO:0000313" key="2">
    <source>
        <dbReference type="Proteomes" id="UP000789525"/>
    </source>
</evidence>
<keyword evidence="2" id="KW-1185">Reference proteome</keyword>
<organism evidence="1 2">
    <name type="scientific">Acaulospora colombiana</name>
    <dbReference type="NCBI Taxonomy" id="27376"/>
    <lineage>
        <taxon>Eukaryota</taxon>
        <taxon>Fungi</taxon>
        <taxon>Fungi incertae sedis</taxon>
        <taxon>Mucoromycota</taxon>
        <taxon>Glomeromycotina</taxon>
        <taxon>Glomeromycetes</taxon>
        <taxon>Diversisporales</taxon>
        <taxon>Acaulosporaceae</taxon>
        <taxon>Acaulospora</taxon>
    </lineage>
</organism>
<dbReference type="Proteomes" id="UP000789525">
    <property type="component" value="Unassembled WGS sequence"/>
</dbReference>
<evidence type="ECO:0000313" key="1">
    <source>
        <dbReference type="EMBL" id="CAG8545297.1"/>
    </source>
</evidence>